<dbReference type="CDD" id="cd11645">
    <property type="entry name" value="Precorrin_2_C20_MT"/>
    <property type="match status" value="1"/>
</dbReference>
<dbReference type="Gene3D" id="3.40.1010.10">
    <property type="entry name" value="Cobalt-precorrin-4 Transmethylase, Domain 1"/>
    <property type="match status" value="1"/>
</dbReference>
<dbReference type="STRING" id="2325.TKV_c03250"/>
<dbReference type="EC" id="2.1.1.151" evidence="9"/>
<reference evidence="10" key="1">
    <citation type="journal article" date="2015" name="Genome Announc.">
        <title>Whole-Genome Sequences of 80 Environmental and Clinical Isolates of Burkholderia pseudomallei.</title>
        <authorList>
            <person name="Johnson S.L."/>
            <person name="Baker A.L."/>
            <person name="Chain P.S."/>
            <person name="Currie B.J."/>
            <person name="Daligault H.E."/>
            <person name="Davenport K.W."/>
            <person name="Davis C.B."/>
            <person name="Inglis T.J."/>
            <person name="Kaestli M."/>
            <person name="Koren S."/>
            <person name="Mayo M."/>
            <person name="Merritt A.J."/>
            <person name="Price E.P."/>
            <person name="Sarovich D.S."/>
            <person name="Warner J."/>
            <person name="Rosovitz M.J."/>
        </authorList>
    </citation>
    <scope>NUCLEOTIDE SEQUENCE [LARGE SCALE GENOMIC DNA]</scope>
    <source>
        <strain evidence="10">DSM 2030</strain>
    </source>
</reference>
<dbReference type="NCBIfam" id="TIGR01467">
    <property type="entry name" value="cobI_cbiL"/>
    <property type="match status" value="1"/>
</dbReference>
<keyword evidence="3" id="KW-0169">Cobalamin biosynthesis</keyword>
<keyword evidence="4 9" id="KW-0489">Methyltransferase</keyword>
<comment type="similarity">
    <text evidence="2 7">Belongs to the precorrin methyltransferase family.</text>
</comment>
<dbReference type="UniPathway" id="UPA00148"/>
<proteinExistence type="inferred from homology"/>
<evidence type="ECO:0000256" key="5">
    <source>
        <dbReference type="ARBA" id="ARBA00022679"/>
    </source>
</evidence>
<evidence type="ECO:0000256" key="1">
    <source>
        <dbReference type="ARBA" id="ARBA00004953"/>
    </source>
</evidence>
<name>A0A097ANZ5_THEKI</name>
<keyword evidence="10" id="KW-1185">Reference proteome</keyword>
<gene>
    <name evidence="9" type="primary">cbiL</name>
    <name evidence="9" type="ORF">TKV_c03250</name>
</gene>
<dbReference type="InterPro" id="IPR000878">
    <property type="entry name" value="4pyrrol_Mease"/>
</dbReference>
<dbReference type="GO" id="GO:0043781">
    <property type="term" value="F:cobalt-factor II C20-methyltransferase activity"/>
    <property type="evidence" value="ECO:0007669"/>
    <property type="project" value="UniProtKB-EC"/>
</dbReference>
<dbReference type="PIRSF" id="PIRSF036427">
    <property type="entry name" value="Precrrn-2_mtase"/>
    <property type="match status" value="1"/>
</dbReference>
<dbReference type="InterPro" id="IPR012382">
    <property type="entry name" value="CobI/CbiL"/>
</dbReference>
<protein>
    <submittedName>
        <fullName evidence="9">Cobalt-precorrin-2 C(20)-methyltransferase CbiL</fullName>
        <ecNumber evidence="9">2.1.1.151</ecNumber>
    </submittedName>
</protein>
<dbReference type="Proteomes" id="UP000029669">
    <property type="component" value="Chromosome"/>
</dbReference>
<evidence type="ECO:0000313" key="10">
    <source>
        <dbReference type="Proteomes" id="UP000029669"/>
    </source>
</evidence>
<comment type="pathway">
    <text evidence="1">Cofactor biosynthesis; adenosylcobalamin biosynthesis.</text>
</comment>
<dbReference type="GO" id="GO:0030788">
    <property type="term" value="F:precorrin-2 C20-methyltransferase activity"/>
    <property type="evidence" value="ECO:0007669"/>
    <property type="project" value="InterPro"/>
</dbReference>
<dbReference type="PANTHER" id="PTHR43467">
    <property type="entry name" value="COBALT-PRECORRIN-2 C(20)-METHYLTRANSFERASE"/>
    <property type="match status" value="1"/>
</dbReference>
<evidence type="ECO:0000313" key="9">
    <source>
        <dbReference type="EMBL" id="AIS51530.1"/>
    </source>
</evidence>
<dbReference type="KEGG" id="tki:TKV_c03250"/>
<dbReference type="eggNOG" id="COG2243">
    <property type="taxonomic scope" value="Bacteria"/>
</dbReference>
<dbReference type="AlphaFoldDB" id="A0A097ANZ5"/>
<evidence type="ECO:0000256" key="3">
    <source>
        <dbReference type="ARBA" id="ARBA00022573"/>
    </source>
</evidence>
<dbReference type="HOGENOM" id="CLU_076014_2_1_9"/>
<dbReference type="InterPro" id="IPR006364">
    <property type="entry name" value="CobI/CbiL/CobIJ_dom"/>
</dbReference>
<dbReference type="PANTHER" id="PTHR43467:SF2">
    <property type="entry name" value="COBALT-PRECORRIN-2 C(20)-METHYLTRANSFERASE"/>
    <property type="match status" value="1"/>
</dbReference>
<sequence length="224" mass="25069">MAKLYGIGVGPGEESLITLKAVKILQKVDVVIAPTSKGEGSIAYEIAKPYIKGDVVFMEFPMTYSKEDLKTKWEENVRKIKKLLDEGKDVAFITIGDPMIYSTYIYILKGIGDYESETIPGITSYSAAASRLNIPIAEGNETFAVIPSGDVKEISKALDMFDNVVLMKISRRYEEIVNLLKEKSFKGYLVIKCGHQDEEISYDLDKYIGKKIDYLSLIIAKKVK</sequence>
<evidence type="ECO:0000256" key="6">
    <source>
        <dbReference type="ARBA" id="ARBA00022691"/>
    </source>
</evidence>
<dbReference type="Gene3D" id="3.30.950.10">
    <property type="entry name" value="Methyltransferase, Cobalt-precorrin-4 Transmethylase, Domain 2"/>
    <property type="match status" value="1"/>
</dbReference>
<organism evidence="9 10">
    <name type="scientific">Thermoanaerobacter kivui</name>
    <name type="common">Acetogenium kivui</name>
    <dbReference type="NCBI Taxonomy" id="2325"/>
    <lineage>
        <taxon>Bacteria</taxon>
        <taxon>Bacillati</taxon>
        <taxon>Bacillota</taxon>
        <taxon>Clostridia</taxon>
        <taxon>Thermoanaerobacterales</taxon>
        <taxon>Thermoanaerobacteraceae</taxon>
        <taxon>Thermoanaerobacter</taxon>
    </lineage>
</organism>
<dbReference type="GO" id="GO:0032259">
    <property type="term" value="P:methylation"/>
    <property type="evidence" value="ECO:0007669"/>
    <property type="project" value="UniProtKB-KW"/>
</dbReference>
<keyword evidence="5 9" id="KW-0808">Transferase</keyword>
<dbReference type="OrthoDB" id="9804789at2"/>
<dbReference type="GO" id="GO:0009236">
    <property type="term" value="P:cobalamin biosynthetic process"/>
    <property type="evidence" value="ECO:0007669"/>
    <property type="project" value="UniProtKB-UniRule"/>
</dbReference>
<dbReference type="EMBL" id="CP009170">
    <property type="protein sequence ID" value="AIS51530.1"/>
    <property type="molecule type" value="Genomic_DNA"/>
</dbReference>
<dbReference type="Pfam" id="PF00590">
    <property type="entry name" value="TP_methylase"/>
    <property type="match status" value="1"/>
</dbReference>
<dbReference type="SUPFAM" id="SSF53790">
    <property type="entry name" value="Tetrapyrrole methylase"/>
    <property type="match status" value="1"/>
</dbReference>
<accession>A0A097ANZ5</accession>
<evidence type="ECO:0000256" key="7">
    <source>
        <dbReference type="PIRNR" id="PIRNR036427"/>
    </source>
</evidence>
<dbReference type="InterPro" id="IPR014777">
    <property type="entry name" value="4pyrrole_Mease_sub1"/>
</dbReference>
<evidence type="ECO:0000256" key="4">
    <source>
        <dbReference type="ARBA" id="ARBA00022603"/>
    </source>
</evidence>
<evidence type="ECO:0000259" key="8">
    <source>
        <dbReference type="Pfam" id="PF00590"/>
    </source>
</evidence>
<dbReference type="RefSeq" id="WP_049684491.1">
    <property type="nucleotide sequence ID" value="NZ_CP009170.1"/>
</dbReference>
<dbReference type="InterPro" id="IPR035996">
    <property type="entry name" value="4pyrrol_Methylase_sf"/>
</dbReference>
<evidence type="ECO:0000256" key="2">
    <source>
        <dbReference type="ARBA" id="ARBA00005879"/>
    </source>
</evidence>
<dbReference type="InterPro" id="IPR014776">
    <property type="entry name" value="4pyrrole_Mease_sub2"/>
</dbReference>
<feature type="domain" description="Tetrapyrrole methylase" evidence="8">
    <location>
        <begin position="3"/>
        <end position="191"/>
    </location>
</feature>
<keyword evidence="6" id="KW-0949">S-adenosyl-L-methionine</keyword>